<dbReference type="Pfam" id="PF08327">
    <property type="entry name" value="AHSA1"/>
    <property type="match status" value="1"/>
</dbReference>
<proteinExistence type="inferred from homology"/>
<dbReference type="InterPro" id="IPR015310">
    <property type="entry name" value="AHSA1-like_N"/>
</dbReference>
<reference evidence="3 4" key="1">
    <citation type="submission" date="2016-02" db="EMBL/GenBank/DDBJ databases">
        <title>Comparative genomic and transcriptomic foundation for Pichia pastoris.</title>
        <authorList>
            <person name="Love K.R."/>
            <person name="Shah K.A."/>
            <person name="Whittaker C.A."/>
            <person name="Wu J."/>
            <person name="Bartlett M.C."/>
            <person name="Ma D."/>
            <person name="Leeson R.L."/>
            <person name="Priest M."/>
            <person name="Young S.K."/>
            <person name="Love J.C."/>
        </authorList>
    </citation>
    <scope>NUCLEOTIDE SEQUENCE [LARGE SCALE GENOMIC DNA]</scope>
    <source>
        <strain evidence="3 4">ATCC 28485</strain>
    </source>
</reference>
<dbReference type="GO" id="GO:0051087">
    <property type="term" value="F:protein-folding chaperone binding"/>
    <property type="evidence" value="ECO:0007669"/>
    <property type="project" value="InterPro"/>
</dbReference>
<protein>
    <submittedName>
        <fullName evidence="3">BA75_01002T0</fullName>
    </submittedName>
</protein>
<evidence type="ECO:0000313" key="3">
    <source>
        <dbReference type="EMBL" id="ANZ73926.1"/>
    </source>
</evidence>
<dbReference type="GO" id="GO:0006457">
    <property type="term" value="P:protein folding"/>
    <property type="evidence" value="ECO:0007669"/>
    <property type="project" value="TreeGrafter"/>
</dbReference>
<sequence length="334" mass="37734">MVVNNPNNWHWVDKNCIDWSRQYFKEALVGSESKDETATVAISDLTSVEGDVEVCQRKGKVISLFDLKLVLEFIGFTNAGNSKSIKGSITIPEVAYDSEHDDYQFEVSVHSNPDVDNQTEEQIRMLAKSKLIPQLREKLFQFGVDLIKVHSSDIQLPAEQVKSQYTKSNQLHKEKLSTQIFKETTPVSTDGNASSSRVPKYNTSTLHLEPVFNTSADQLYMTLLDKERVAAWTRAPPNIEPKEGSLFELFGGNISGKIEKLEPSKKIVQSWRLATWERGHYAQLEISFHQGSTETKMEVNFTGIPVGEEDAVQSNFEEYYIRSIKVTFGFGAVL</sequence>
<dbReference type="SUPFAM" id="SSF103111">
    <property type="entry name" value="Activator of Hsp90 ATPase, Aha1"/>
    <property type="match status" value="1"/>
</dbReference>
<dbReference type="GO" id="GO:0001671">
    <property type="term" value="F:ATPase activator activity"/>
    <property type="evidence" value="ECO:0007669"/>
    <property type="project" value="InterPro"/>
</dbReference>
<evidence type="ECO:0000256" key="1">
    <source>
        <dbReference type="ARBA" id="ARBA00006817"/>
    </source>
</evidence>
<dbReference type="InterPro" id="IPR036338">
    <property type="entry name" value="Aha1"/>
</dbReference>
<dbReference type="OrthoDB" id="567237at2759"/>
<name>A0A1B2J7G1_PICPA</name>
<evidence type="ECO:0000259" key="2">
    <source>
        <dbReference type="SMART" id="SM01000"/>
    </source>
</evidence>
<comment type="similarity">
    <text evidence="1">Belongs to the AHA1 family.</text>
</comment>
<dbReference type="Proteomes" id="UP000094565">
    <property type="component" value="Chromosome 1"/>
</dbReference>
<keyword evidence="4" id="KW-1185">Reference proteome</keyword>
<dbReference type="InterPro" id="IPR023393">
    <property type="entry name" value="START-like_dom_sf"/>
</dbReference>
<dbReference type="PANTHER" id="PTHR13009:SF22">
    <property type="entry name" value="LD43819P"/>
    <property type="match status" value="1"/>
</dbReference>
<dbReference type="Pfam" id="PF09229">
    <property type="entry name" value="Aha1_N"/>
    <property type="match status" value="1"/>
</dbReference>
<dbReference type="AlphaFoldDB" id="A0A1B2J7G1"/>
<dbReference type="SUPFAM" id="SSF55961">
    <property type="entry name" value="Bet v1-like"/>
    <property type="match status" value="1"/>
</dbReference>
<gene>
    <name evidence="3" type="primary">AHA1</name>
    <name evidence="3" type="ORF">ATY40_BA7501002</name>
</gene>
<dbReference type="EMBL" id="CP014584">
    <property type="protein sequence ID" value="ANZ73926.1"/>
    <property type="molecule type" value="Genomic_DNA"/>
</dbReference>
<evidence type="ECO:0000313" key="4">
    <source>
        <dbReference type="Proteomes" id="UP000094565"/>
    </source>
</evidence>
<dbReference type="InterPro" id="IPR013538">
    <property type="entry name" value="ASHA1/2-like_C"/>
</dbReference>
<dbReference type="PANTHER" id="PTHR13009">
    <property type="entry name" value="HEAT SHOCK PROTEIN 90 HSP90 CO-CHAPERONE AHA-1"/>
    <property type="match status" value="1"/>
</dbReference>
<feature type="domain" description="Activator of Hsp90 ATPase AHSA1-like N-terminal" evidence="2">
    <location>
        <begin position="13"/>
        <end position="152"/>
    </location>
</feature>
<dbReference type="CDD" id="cd08892">
    <property type="entry name" value="SRPBCC_Aha1"/>
    <property type="match status" value="1"/>
</dbReference>
<dbReference type="Gene3D" id="3.15.10.20">
    <property type="entry name" value="Activator of Hsp90 ATPase Aha1, N-terminal domain"/>
    <property type="match status" value="1"/>
</dbReference>
<dbReference type="Gene3D" id="3.30.530.20">
    <property type="match status" value="1"/>
</dbReference>
<dbReference type="SMART" id="SM01000">
    <property type="entry name" value="Aha1_N"/>
    <property type="match status" value="1"/>
</dbReference>
<organism evidence="3 4">
    <name type="scientific">Komagataella pastoris</name>
    <name type="common">Yeast</name>
    <name type="synonym">Pichia pastoris</name>
    <dbReference type="NCBI Taxonomy" id="4922"/>
    <lineage>
        <taxon>Eukaryota</taxon>
        <taxon>Fungi</taxon>
        <taxon>Dikarya</taxon>
        <taxon>Ascomycota</taxon>
        <taxon>Saccharomycotina</taxon>
        <taxon>Pichiomycetes</taxon>
        <taxon>Pichiales</taxon>
        <taxon>Pichiaceae</taxon>
        <taxon>Komagataella</taxon>
    </lineage>
</organism>
<dbReference type="GO" id="GO:0005829">
    <property type="term" value="C:cytosol"/>
    <property type="evidence" value="ECO:0007669"/>
    <property type="project" value="TreeGrafter"/>
</dbReference>
<accession>A0A1B2J7G1</accession>